<dbReference type="PANTHER" id="PTHR43143:SF1">
    <property type="entry name" value="SERINE_THREONINE-PROTEIN PHOSPHATASE CPPED1"/>
    <property type="match status" value="1"/>
</dbReference>
<dbReference type="RefSeq" id="WP_367956539.1">
    <property type="nucleotide sequence ID" value="NZ_JBDPGJ010000006.1"/>
</dbReference>
<dbReference type="SUPFAM" id="SSF56300">
    <property type="entry name" value="Metallo-dependent phosphatases"/>
    <property type="match status" value="1"/>
</dbReference>
<dbReference type="InterPro" id="IPR004843">
    <property type="entry name" value="Calcineurin-like_PHP"/>
</dbReference>
<comment type="caution">
    <text evidence="2">The sequence shown here is derived from an EMBL/GenBank/DDBJ whole genome shotgun (WGS) entry which is preliminary data.</text>
</comment>
<protein>
    <submittedName>
        <fullName evidence="2">Metallophosphoesterase</fullName>
    </submittedName>
</protein>
<keyword evidence="3" id="KW-1185">Reference proteome</keyword>
<accession>A0ABV3SSY2</accession>
<dbReference type="Proteomes" id="UP001556692">
    <property type="component" value="Unassembled WGS sequence"/>
</dbReference>
<dbReference type="EMBL" id="JBDPGJ010000006">
    <property type="protein sequence ID" value="MEX0408665.1"/>
    <property type="molecule type" value="Genomic_DNA"/>
</dbReference>
<gene>
    <name evidence="2" type="ORF">ABGN05_23755</name>
</gene>
<sequence length="296" mass="32689">MSLRIALVSDLHLTRRPSLFQYNWEIVVDMIREWSPDLVVCAGDIAVDGPRNPDDLIYGKEQLGRLGVDVLSIPGNHDVGDAFLGHDPVEEATMERYRLVFGPDHWVVERGGWILVGLNAQLIGTGLGGEAEQMAALERVIANAAGKPVAVFGHKTLHLGDPEAEIPTGWTLPRPQGDLLRKMMQDGGVRFYASGHFHRYREIDDNGLRLLWAPSPAFVTNHPSFAARGGLSKAGFVCLELDPDGTFTSRFAEDNAMIQFDIQNAITDGSKSRKRWSEKLSINVVRRDQPVAAEAE</sequence>
<evidence type="ECO:0000313" key="3">
    <source>
        <dbReference type="Proteomes" id="UP001556692"/>
    </source>
</evidence>
<evidence type="ECO:0000313" key="2">
    <source>
        <dbReference type="EMBL" id="MEX0408665.1"/>
    </source>
</evidence>
<dbReference type="Gene3D" id="3.60.21.10">
    <property type="match status" value="1"/>
</dbReference>
<dbReference type="InterPro" id="IPR029052">
    <property type="entry name" value="Metallo-depent_PP-like"/>
</dbReference>
<reference evidence="2 3" key="1">
    <citation type="submission" date="2024-05" db="EMBL/GenBank/DDBJ databases">
        <authorList>
            <person name="Jiang F."/>
        </authorList>
    </citation>
    <scope>NUCLEOTIDE SEQUENCE [LARGE SCALE GENOMIC DNA]</scope>
    <source>
        <strain evidence="2 3">LZ166</strain>
    </source>
</reference>
<dbReference type="PANTHER" id="PTHR43143">
    <property type="entry name" value="METALLOPHOSPHOESTERASE, CALCINEURIN SUPERFAMILY"/>
    <property type="match status" value="1"/>
</dbReference>
<feature type="domain" description="Calcineurin-like phosphoesterase" evidence="1">
    <location>
        <begin position="3"/>
        <end position="200"/>
    </location>
</feature>
<organism evidence="2 3">
    <name type="scientific">Aquibium pacificus</name>
    <dbReference type="NCBI Taxonomy" id="3153579"/>
    <lineage>
        <taxon>Bacteria</taxon>
        <taxon>Pseudomonadati</taxon>
        <taxon>Pseudomonadota</taxon>
        <taxon>Alphaproteobacteria</taxon>
        <taxon>Hyphomicrobiales</taxon>
        <taxon>Phyllobacteriaceae</taxon>
        <taxon>Aquibium</taxon>
    </lineage>
</organism>
<dbReference type="Pfam" id="PF00149">
    <property type="entry name" value="Metallophos"/>
    <property type="match status" value="1"/>
</dbReference>
<evidence type="ECO:0000259" key="1">
    <source>
        <dbReference type="Pfam" id="PF00149"/>
    </source>
</evidence>
<proteinExistence type="predicted"/>
<dbReference type="InterPro" id="IPR051918">
    <property type="entry name" value="STPP_CPPED1"/>
</dbReference>
<name>A0ABV3SSY2_9HYPH</name>